<reference evidence="1" key="1">
    <citation type="submission" date="2023-11" db="EMBL/GenBank/DDBJ databases">
        <title>Genome assemblies of two species of porcelain crab, Petrolisthes cinctipes and Petrolisthes manimaculis (Anomura: Porcellanidae).</title>
        <authorList>
            <person name="Angst P."/>
        </authorList>
    </citation>
    <scope>NUCLEOTIDE SEQUENCE</scope>
    <source>
        <strain evidence="1">PB745_02</strain>
        <tissue evidence="1">Gill</tissue>
    </source>
</reference>
<dbReference type="AlphaFoldDB" id="A0AAE1NNI0"/>
<proteinExistence type="predicted"/>
<accession>A0AAE1NNI0</accession>
<evidence type="ECO:0000313" key="1">
    <source>
        <dbReference type="EMBL" id="KAK4292392.1"/>
    </source>
</evidence>
<name>A0AAE1NNI0_9EUCA</name>
<comment type="caution">
    <text evidence="1">The sequence shown here is derived from an EMBL/GenBank/DDBJ whole genome shotgun (WGS) entry which is preliminary data.</text>
</comment>
<evidence type="ECO:0008006" key="3">
    <source>
        <dbReference type="Google" id="ProtNLM"/>
    </source>
</evidence>
<dbReference type="InterPro" id="IPR005331">
    <property type="entry name" value="Sulfotransferase"/>
</dbReference>
<dbReference type="Proteomes" id="UP001292094">
    <property type="component" value="Unassembled WGS sequence"/>
</dbReference>
<dbReference type="GO" id="GO:0008146">
    <property type="term" value="F:sulfotransferase activity"/>
    <property type="evidence" value="ECO:0007669"/>
    <property type="project" value="InterPro"/>
</dbReference>
<dbReference type="GO" id="GO:0016020">
    <property type="term" value="C:membrane"/>
    <property type="evidence" value="ECO:0007669"/>
    <property type="project" value="InterPro"/>
</dbReference>
<gene>
    <name evidence="1" type="ORF">Pmani_034836</name>
</gene>
<keyword evidence="2" id="KW-1185">Reference proteome</keyword>
<protein>
    <recommendedName>
        <fullName evidence="3">Carbohydrate sulfotransferase</fullName>
    </recommendedName>
</protein>
<dbReference type="EMBL" id="JAWZYT010004845">
    <property type="protein sequence ID" value="KAK4292392.1"/>
    <property type="molecule type" value="Genomic_DNA"/>
</dbReference>
<organism evidence="1 2">
    <name type="scientific">Petrolisthes manimaculis</name>
    <dbReference type="NCBI Taxonomy" id="1843537"/>
    <lineage>
        <taxon>Eukaryota</taxon>
        <taxon>Metazoa</taxon>
        <taxon>Ecdysozoa</taxon>
        <taxon>Arthropoda</taxon>
        <taxon>Crustacea</taxon>
        <taxon>Multicrustacea</taxon>
        <taxon>Malacostraca</taxon>
        <taxon>Eumalacostraca</taxon>
        <taxon>Eucarida</taxon>
        <taxon>Decapoda</taxon>
        <taxon>Pleocyemata</taxon>
        <taxon>Anomura</taxon>
        <taxon>Galatheoidea</taxon>
        <taxon>Porcellanidae</taxon>
        <taxon>Petrolisthes</taxon>
    </lineage>
</organism>
<dbReference type="Pfam" id="PF03567">
    <property type="entry name" value="Sulfotransfer_2"/>
    <property type="match status" value="1"/>
</dbReference>
<sequence>MIVVRHPFTRLLSAYRDKMIKPKPLPARFGFKQLQKQIIQRYRPPNSDLTSPYPPLPRMEEKCSMLDSLLGTM</sequence>
<evidence type="ECO:0000313" key="2">
    <source>
        <dbReference type="Proteomes" id="UP001292094"/>
    </source>
</evidence>